<protein>
    <submittedName>
        <fullName evidence="1">Uncharacterized protein</fullName>
    </submittedName>
</protein>
<organism evidence="1 2">
    <name type="scientific">Papaver somniferum</name>
    <name type="common">Opium poppy</name>
    <dbReference type="NCBI Taxonomy" id="3469"/>
    <lineage>
        <taxon>Eukaryota</taxon>
        <taxon>Viridiplantae</taxon>
        <taxon>Streptophyta</taxon>
        <taxon>Embryophyta</taxon>
        <taxon>Tracheophyta</taxon>
        <taxon>Spermatophyta</taxon>
        <taxon>Magnoliopsida</taxon>
        <taxon>Ranunculales</taxon>
        <taxon>Papaveraceae</taxon>
        <taxon>Papaveroideae</taxon>
        <taxon>Papaver</taxon>
    </lineage>
</organism>
<dbReference type="Proteomes" id="UP000316621">
    <property type="component" value="Chromosome 7"/>
</dbReference>
<proteinExistence type="predicted"/>
<reference evidence="1 2" key="1">
    <citation type="journal article" date="2018" name="Science">
        <title>The opium poppy genome and morphinan production.</title>
        <authorList>
            <person name="Guo L."/>
            <person name="Winzer T."/>
            <person name="Yang X."/>
            <person name="Li Y."/>
            <person name="Ning Z."/>
            <person name="He Z."/>
            <person name="Teodor R."/>
            <person name="Lu Y."/>
            <person name="Bowser T.A."/>
            <person name="Graham I.A."/>
            <person name="Ye K."/>
        </authorList>
    </citation>
    <scope>NUCLEOTIDE SEQUENCE [LARGE SCALE GENOMIC DNA]</scope>
    <source>
        <strain evidence="2">cv. HN1</strain>
        <tissue evidence="1">Leaves</tissue>
    </source>
</reference>
<evidence type="ECO:0000313" key="2">
    <source>
        <dbReference type="Proteomes" id="UP000316621"/>
    </source>
</evidence>
<evidence type="ECO:0000313" key="1">
    <source>
        <dbReference type="EMBL" id="RZC68590.1"/>
    </source>
</evidence>
<dbReference type="Gramene" id="RZC68590">
    <property type="protein sequence ID" value="RZC68590"/>
    <property type="gene ID" value="C5167_031787"/>
</dbReference>
<dbReference type="AlphaFoldDB" id="A0A4Y7K8A4"/>
<name>A0A4Y7K8A4_PAPSO</name>
<dbReference type="EMBL" id="CM010721">
    <property type="protein sequence ID" value="RZC68590.1"/>
    <property type="molecule type" value="Genomic_DNA"/>
</dbReference>
<gene>
    <name evidence="1" type="ORF">C5167_031787</name>
</gene>
<keyword evidence="2" id="KW-1185">Reference proteome</keyword>
<sequence>MKGSNGKEGLVVCVKSMRDLRSVLLQIQISYQINESYHGILTEISLKIGVGSYLGGLYETSVGSLALMLR</sequence>
<accession>A0A4Y7K8A4</accession>